<keyword evidence="3" id="KW-1185">Reference proteome</keyword>
<dbReference type="GeneID" id="94373820"/>
<evidence type="ECO:0000256" key="1">
    <source>
        <dbReference type="SAM" id="Phobius"/>
    </source>
</evidence>
<organism evidence="2 3">
    <name type="scientific">Brevundimonas nasdae</name>
    <dbReference type="NCBI Taxonomy" id="172043"/>
    <lineage>
        <taxon>Bacteria</taxon>
        <taxon>Pseudomonadati</taxon>
        <taxon>Pseudomonadota</taxon>
        <taxon>Alphaproteobacteria</taxon>
        <taxon>Caulobacterales</taxon>
        <taxon>Caulobacteraceae</taxon>
        <taxon>Brevundimonas</taxon>
    </lineage>
</organism>
<gene>
    <name evidence="2" type="ORF">KWG56_00985</name>
</gene>
<sequence length="226" mass="24703">MKLLSALKIIALSMALTAVLLLGWIGLSVLAYNHGAGAISSNAVLNFMLAALLAFVGLPILHRAFYRYFWAIRRKLASGEMQIGDRMPVIGSEPHAPPPRTAKTRGQIALYAVFYVIGIASLLAIYVPIGHQEGLNAFLSRFSAGRSSFTTLATLVIIYLPMAITLALIFPFVDADKKLIQKGGADADEILRLQDRQEWLFSFATAYVCVGFLTFIAGHMILRFLA</sequence>
<name>A0ABX8TIK6_9CAUL</name>
<feature type="transmembrane region" description="Helical" evidence="1">
    <location>
        <begin position="9"/>
        <end position="32"/>
    </location>
</feature>
<evidence type="ECO:0000313" key="3">
    <source>
        <dbReference type="Proteomes" id="UP000824334"/>
    </source>
</evidence>
<dbReference type="EMBL" id="CP080034">
    <property type="protein sequence ID" value="QYC10632.1"/>
    <property type="molecule type" value="Genomic_DNA"/>
</dbReference>
<feature type="transmembrane region" description="Helical" evidence="1">
    <location>
        <begin position="44"/>
        <end position="66"/>
    </location>
</feature>
<protein>
    <submittedName>
        <fullName evidence="2">Uncharacterized protein</fullName>
    </submittedName>
</protein>
<keyword evidence="1" id="KW-1133">Transmembrane helix</keyword>
<feature type="transmembrane region" description="Helical" evidence="1">
    <location>
        <begin position="199"/>
        <end position="222"/>
    </location>
</feature>
<dbReference type="Proteomes" id="UP000824334">
    <property type="component" value="Chromosome"/>
</dbReference>
<feature type="transmembrane region" description="Helical" evidence="1">
    <location>
        <begin position="108"/>
        <end position="129"/>
    </location>
</feature>
<keyword evidence="1" id="KW-0812">Transmembrane</keyword>
<feature type="transmembrane region" description="Helical" evidence="1">
    <location>
        <begin position="149"/>
        <end position="173"/>
    </location>
</feature>
<reference evidence="2 3" key="1">
    <citation type="submission" date="2021-07" db="EMBL/GenBank/DDBJ databases">
        <title>Isolation and characterization of bacteria from a gold mining with a capacity of golden bioaccumulation.</title>
        <authorList>
            <person name="Yang X.J."/>
        </authorList>
    </citation>
    <scope>NUCLEOTIDE SEQUENCE [LARGE SCALE GENOMIC DNA]</scope>
    <source>
        <strain evidence="2 3">Au29</strain>
    </source>
</reference>
<accession>A0ABX8TIK6</accession>
<keyword evidence="1" id="KW-0472">Membrane</keyword>
<dbReference type="RefSeq" id="WP_219353379.1">
    <property type="nucleotide sequence ID" value="NZ_CP080034.1"/>
</dbReference>
<evidence type="ECO:0000313" key="2">
    <source>
        <dbReference type="EMBL" id="QYC10632.1"/>
    </source>
</evidence>
<proteinExistence type="predicted"/>